<evidence type="ECO:0000313" key="13">
    <source>
        <dbReference type="EMBL" id="KKB11449.1"/>
    </source>
</evidence>
<keyword evidence="5 10" id="KW-0547">Nucleotide-binding</keyword>
<comment type="catalytic activity">
    <reaction evidence="9 10">
        <text>tRNA(His) + L-histidine + ATP = L-histidyl-tRNA(His) + AMP + diphosphate + H(+)</text>
        <dbReference type="Rhea" id="RHEA:17313"/>
        <dbReference type="Rhea" id="RHEA-COMP:9665"/>
        <dbReference type="Rhea" id="RHEA-COMP:9689"/>
        <dbReference type="ChEBI" id="CHEBI:15378"/>
        <dbReference type="ChEBI" id="CHEBI:30616"/>
        <dbReference type="ChEBI" id="CHEBI:33019"/>
        <dbReference type="ChEBI" id="CHEBI:57595"/>
        <dbReference type="ChEBI" id="CHEBI:78442"/>
        <dbReference type="ChEBI" id="CHEBI:78527"/>
        <dbReference type="ChEBI" id="CHEBI:456215"/>
        <dbReference type="EC" id="6.1.1.21"/>
    </reaction>
</comment>
<evidence type="ECO:0000256" key="3">
    <source>
        <dbReference type="ARBA" id="ARBA00022490"/>
    </source>
</evidence>
<evidence type="ECO:0000256" key="4">
    <source>
        <dbReference type="ARBA" id="ARBA00022598"/>
    </source>
</evidence>
<evidence type="ECO:0000256" key="10">
    <source>
        <dbReference type="HAMAP-Rule" id="MF_00127"/>
    </source>
</evidence>
<dbReference type="RefSeq" id="WP_046109029.1">
    <property type="nucleotide sequence ID" value="NZ_JZEX01000117.1"/>
</dbReference>
<dbReference type="CDD" id="cd00773">
    <property type="entry name" value="HisRS-like_core"/>
    <property type="match status" value="1"/>
</dbReference>
<dbReference type="SUPFAM" id="SSF55681">
    <property type="entry name" value="Class II aaRS and biotin synthetases"/>
    <property type="match status" value="1"/>
</dbReference>
<feature type="domain" description="Aminoacyl-transfer RNA synthetases class-II family profile" evidence="12">
    <location>
        <begin position="39"/>
        <end position="410"/>
    </location>
</feature>
<dbReference type="STRING" id="443610.VE25_12840"/>
<dbReference type="Gene3D" id="3.30.930.10">
    <property type="entry name" value="Bira Bifunctional Protein, Domain 2"/>
    <property type="match status" value="1"/>
</dbReference>
<evidence type="ECO:0000259" key="12">
    <source>
        <dbReference type="PROSITE" id="PS50862"/>
    </source>
</evidence>
<evidence type="ECO:0000256" key="2">
    <source>
        <dbReference type="ARBA" id="ARBA00011738"/>
    </source>
</evidence>
<comment type="similarity">
    <text evidence="1 10">Belongs to the class-II aminoacyl-tRNA synthetase family.</text>
</comment>
<dbReference type="EMBL" id="JZEX01000117">
    <property type="protein sequence ID" value="KKB11449.1"/>
    <property type="molecule type" value="Genomic_DNA"/>
</dbReference>
<dbReference type="PANTHER" id="PTHR11476">
    <property type="entry name" value="HISTIDYL-TRNA SYNTHETASE"/>
    <property type="match status" value="1"/>
</dbReference>
<dbReference type="InterPro" id="IPR006195">
    <property type="entry name" value="aa-tRNA-synth_II"/>
</dbReference>
<dbReference type="GO" id="GO:0006427">
    <property type="term" value="P:histidyl-tRNA aminoacylation"/>
    <property type="evidence" value="ECO:0007669"/>
    <property type="project" value="UniProtKB-UniRule"/>
</dbReference>
<evidence type="ECO:0000256" key="11">
    <source>
        <dbReference type="PIRSR" id="PIRSR001549-1"/>
    </source>
</evidence>
<dbReference type="PROSITE" id="PS50862">
    <property type="entry name" value="AA_TRNA_LIGASE_II"/>
    <property type="match status" value="1"/>
</dbReference>
<dbReference type="InterPro" id="IPR004154">
    <property type="entry name" value="Anticodon-bd"/>
</dbReference>
<dbReference type="PANTHER" id="PTHR11476:SF7">
    <property type="entry name" value="HISTIDINE--TRNA LIGASE"/>
    <property type="match status" value="1"/>
</dbReference>
<keyword evidence="3 10" id="KW-0963">Cytoplasm</keyword>
<dbReference type="PATRIC" id="fig|443610.3.peg.809"/>
<dbReference type="GO" id="GO:0005737">
    <property type="term" value="C:cytoplasm"/>
    <property type="evidence" value="ECO:0007669"/>
    <property type="project" value="UniProtKB-SubCell"/>
</dbReference>
<organism evidence="13 14">
    <name type="scientific">Devosia geojensis</name>
    <dbReference type="NCBI Taxonomy" id="443610"/>
    <lineage>
        <taxon>Bacteria</taxon>
        <taxon>Pseudomonadati</taxon>
        <taxon>Pseudomonadota</taxon>
        <taxon>Alphaproteobacteria</taxon>
        <taxon>Hyphomicrobiales</taxon>
        <taxon>Devosiaceae</taxon>
        <taxon>Devosia</taxon>
    </lineage>
</organism>
<comment type="caution">
    <text evidence="13">The sequence shown here is derived from an EMBL/GenBank/DDBJ whole genome shotgun (WGS) entry which is preliminary data.</text>
</comment>
<dbReference type="InterPro" id="IPR015807">
    <property type="entry name" value="His-tRNA-ligase"/>
</dbReference>
<dbReference type="Pfam" id="PF13393">
    <property type="entry name" value="tRNA-synt_His"/>
    <property type="match status" value="2"/>
</dbReference>
<dbReference type="OrthoDB" id="9800814at2"/>
<comment type="subcellular location">
    <subcellularLocation>
        <location evidence="10">Cytoplasm</location>
    </subcellularLocation>
</comment>
<accession>A0A0F5FRD4</accession>
<feature type="binding site" evidence="11">
    <location>
        <position position="334"/>
    </location>
    <ligand>
        <name>L-histidine</name>
        <dbReference type="ChEBI" id="CHEBI:57595"/>
    </ligand>
</feature>
<dbReference type="AlphaFoldDB" id="A0A0F5FRD4"/>
<dbReference type="InterPro" id="IPR045864">
    <property type="entry name" value="aa-tRNA-synth_II/BPL/LPL"/>
</dbReference>
<feature type="binding site" evidence="11">
    <location>
        <position position="131"/>
    </location>
    <ligand>
        <name>L-histidine</name>
        <dbReference type="ChEBI" id="CHEBI:57595"/>
    </ligand>
</feature>
<dbReference type="GO" id="GO:0004821">
    <property type="term" value="F:histidine-tRNA ligase activity"/>
    <property type="evidence" value="ECO:0007669"/>
    <property type="project" value="UniProtKB-UniRule"/>
</dbReference>
<dbReference type="InterPro" id="IPR004516">
    <property type="entry name" value="HisRS/HisZ"/>
</dbReference>
<proteinExistence type="inferred from homology"/>
<dbReference type="InterPro" id="IPR041715">
    <property type="entry name" value="HisRS-like_core"/>
</dbReference>
<keyword evidence="14" id="KW-1185">Reference proteome</keyword>
<feature type="binding site" evidence="11">
    <location>
        <begin position="338"/>
        <end position="339"/>
    </location>
    <ligand>
        <name>L-histidine</name>
        <dbReference type="ChEBI" id="CHEBI:57595"/>
    </ligand>
</feature>
<reference evidence="13 14" key="1">
    <citation type="submission" date="2015-03" db="EMBL/GenBank/DDBJ databases">
        <authorList>
            <person name="Hassan Y.I."/>
            <person name="Lepp D."/>
            <person name="Li X.-Z."/>
            <person name="Zhou T."/>
        </authorList>
    </citation>
    <scope>NUCLEOTIDE SEQUENCE [LARGE SCALE GENOMIC DNA]</scope>
    <source>
        <strain evidence="13 14">BD-c194</strain>
    </source>
</reference>
<dbReference type="CDD" id="cd00859">
    <property type="entry name" value="HisRS_anticodon"/>
    <property type="match status" value="1"/>
</dbReference>
<keyword evidence="4 10" id="KW-0436">Ligase</keyword>
<dbReference type="EC" id="6.1.1.21" evidence="10"/>
<evidence type="ECO:0000256" key="6">
    <source>
        <dbReference type="ARBA" id="ARBA00022840"/>
    </source>
</evidence>
<comment type="subunit">
    <text evidence="2 10">Homodimer.</text>
</comment>
<evidence type="ECO:0000256" key="8">
    <source>
        <dbReference type="ARBA" id="ARBA00023146"/>
    </source>
</evidence>
<evidence type="ECO:0000256" key="9">
    <source>
        <dbReference type="ARBA" id="ARBA00047639"/>
    </source>
</evidence>
<dbReference type="GO" id="GO:0005524">
    <property type="term" value="F:ATP binding"/>
    <property type="evidence" value="ECO:0007669"/>
    <property type="project" value="UniProtKB-UniRule"/>
</dbReference>
<feature type="binding site" evidence="11">
    <location>
        <begin position="87"/>
        <end position="89"/>
    </location>
    <ligand>
        <name>L-histidine</name>
        <dbReference type="ChEBI" id="CHEBI:57595"/>
    </ligand>
</feature>
<feature type="binding site" evidence="11">
    <location>
        <position position="135"/>
    </location>
    <ligand>
        <name>L-histidine</name>
        <dbReference type="ChEBI" id="CHEBI:57595"/>
    </ligand>
</feature>
<dbReference type="NCBIfam" id="TIGR00442">
    <property type="entry name" value="hisS"/>
    <property type="match status" value="1"/>
</dbReference>
<keyword evidence="8 10" id="KW-0030">Aminoacyl-tRNA synthetase</keyword>
<feature type="binding site" evidence="11">
    <location>
        <position position="117"/>
    </location>
    <ligand>
        <name>L-histidine</name>
        <dbReference type="ChEBI" id="CHEBI:57595"/>
    </ligand>
</feature>
<dbReference type="Proteomes" id="UP000033632">
    <property type="component" value="Unassembled WGS sequence"/>
</dbReference>
<sequence length="533" mass="58828">MTDKQKLIAPRLPRGFEDRTPGEIAAVDAMIEKIKAVYERYGFDPVETPMFEYTEALGKFLPDTDRPNAGVFSLQDDDEQWLSLRYDLTAPLARHFAENFEALPKPYRSYRAGYVFRNEKPGPGRFRQFMQFDADTVGAPGPEADAEMCMMMADVMDALGLKGKYVVRVNNRKVLDGVMEAVGVIDESQKLTVLRAIDKLDKFGVDGVRLLLGNGRKDESGDFTKGAGLSSSQIDSLEKLYVIRDEGRRDYFLLMRDEDLLEDDYLVGQQQAVGSTPVGANVLGNIRVLDYTLEEFSSNESVVQGVEDLKQISRLVRAGGFGTKRIRIDTSVVRGLEYYTGPVFEIELTFPVTNEKGQQVVFGSVGGGGRYDGLVSRFRREPVPATGISIGVSRLANALKLTGNLGATEPMGPVVVLVMDRDETPGYQKMVAELRQAGIRAEMFLGQTKNFGKQLAYADKRNSPAVVIEGGDERARGVVQIKDLIAGKEAAKAITDNAEWKAERPGQFECDRSQMVEKIKALPAVAAWLAGQS</sequence>
<dbReference type="Pfam" id="PF03129">
    <property type="entry name" value="HGTP_anticodon"/>
    <property type="match status" value="1"/>
</dbReference>
<evidence type="ECO:0000313" key="14">
    <source>
        <dbReference type="Proteomes" id="UP000033632"/>
    </source>
</evidence>
<dbReference type="HAMAP" id="MF_00127">
    <property type="entry name" value="His_tRNA_synth"/>
    <property type="match status" value="1"/>
</dbReference>
<dbReference type="PIRSF" id="PIRSF001549">
    <property type="entry name" value="His-tRNA_synth"/>
    <property type="match status" value="1"/>
</dbReference>
<evidence type="ECO:0000256" key="1">
    <source>
        <dbReference type="ARBA" id="ARBA00008226"/>
    </source>
</evidence>
<protein>
    <recommendedName>
        <fullName evidence="10">Histidine--tRNA ligase</fullName>
        <ecNumber evidence="10">6.1.1.21</ecNumber>
    </recommendedName>
    <alternativeName>
        <fullName evidence="10">Histidyl-tRNA synthetase</fullName>
        <shortName evidence="10">HisRS</shortName>
    </alternativeName>
</protein>
<evidence type="ECO:0000256" key="7">
    <source>
        <dbReference type="ARBA" id="ARBA00022917"/>
    </source>
</evidence>
<dbReference type="Gene3D" id="3.40.50.800">
    <property type="entry name" value="Anticodon-binding domain"/>
    <property type="match status" value="1"/>
</dbReference>
<dbReference type="InterPro" id="IPR033656">
    <property type="entry name" value="HisRS_anticodon"/>
</dbReference>
<name>A0A0F5FRD4_9HYPH</name>
<keyword evidence="7 10" id="KW-0648">Protein biosynthesis</keyword>
<dbReference type="SUPFAM" id="SSF52954">
    <property type="entry name" value="Class II aaRS ABD-related"/>
    <property type="match status" value="1"/>
</dbReference>
<gene>
    <name evidence="10" type="primary">hisS</name>
    <name evidence="13" type="ORF">VE25_12840</name>
</gene>
<dbReference type="InterPro" id="IPR036621">
    <property type="entry name" value="Anticodon-bd_dom_sf"/>
</dbReference>
<keyword evidence="6 10" id="KW-0067">ATP-binding</keyword>
<evidence type="ECO:0000256" key="5">
    <source>
        <dbReference type="ARBA" id="ARBA00022741"/>
    </source>
</evidence>